<reference evidence="10" key="1">
    <citation type="submission" date="2021-05" db="EMBL/GenBank/DDBJ databases">
        <title>Novel Bacillus species.</title>
        <authorList>
            <person name="Liu G."/>
        </authorList>
    </citation>
    <scope>NUCLEOTIDE SEQUENCE</scope>
    <source>
        <strain evidence="10">FJAT-49825</strain>
    </source>
</reference>
<keyword evidence="4 9" id="KW-0812">Transmembrane</keyword>
<feature type="transmembrane region" description="Helical" evidence="9">
    <location>
        <begin position="252"/>
        <end position="275"/>
    </location>
</feature>
<dbReference type="AlphaFoldDB" id="A0A942U916"/>
<name>A0A942U916_9BACI</name>
<evidence type="ECO:0000313" key="10">
    <source>
        <dbReference type="EMBL" id="MBS4215167.1"/>
    </source>
</evidence>
<accession>A0A942U916</accession>
<dbReference type="Proteomes" id="UP000679749">
    <property type="component" value="Unassembled WGS sequence"/>
</dbReference>
<protein>
    <submittedName>
        <fullName evidence="10">Branched-chain amino acid ABC transporter permease</fullName>
    </submittedName>
</protein>
<comment type="caution">
    <text evidence="10">The sequence shown here is derived from an EMBL/GenBank/DDBJ whole genome shotgun (WGS) entry which is preliminary data.</text>
</comment>
<dbReference type="GO" id="GO:0005886">
    <property type="term" value="C:plasma membrane"/>
    <property type="evidence" value="ECO:0007669"/>
    <property type="project" value="UniProtKB-SubCell"/>
</dbReference>
<feature type="transmembrane region" description="Helical" evidence="9">
    <location>
        <begin position="193"/>
        <end position="211"/>
    </location>
</feature>
<dbReference type="CDD" id="cd06582">
    <property type="entry name" value="TM_PBP1_LivH_like"/>
    <property type="match status" value="1"/>
</dbReference>
<sequence>MAGQIIIGGLAAGSLYALAALGLILIFKTSDIVNFAQGEMAMLITFISFTFLTVTKLPYFVSFLLSLVIAFIFGMAVERIFMRPVQKAPILNQIILTFGLYMVFRGVAGIIWGYTPVGFPEALPNKHFNYVGITITINQIFIFVVTTILMLGFYLFFKHTKIGLAMRASSQNIATAKLMGIGVSSVFTRTWGISAILGGIAGILIAPVTFLDPNMMGEVGIKAFAAAILGGFTSLPGAIVGGLLIGVFEGLIAGYVSSELKSVFVFALIILVLYVKPTGILGEKITKKV</sequence>
<keyword evidence="6 9" id="KW-1133">Transmembrane helix</keyword>
<feature type="transmembrane region" description="Helical" evidence="9">
    <location>
        <begin position="34"/>
        <end position="54"/>
    </location>
</feature>
<keyword evidence="5" id="KW-0029">Amino-acid transport</keyword>
<comment type="similarity">
    <text evidence="8">Belongs to the binding-protein-dependent transport system permease family. LivHM subfamily.</text>
</comment>
<evidence type="ECO:0000256" key="8">
    <source>
        <dbReference type="ARBA" id="ARBA00037998"/>
    </source>
</evidence>
<comment type="subcellular location">
    <subcellularLocation>
        <location evidence="1">Cell membrane</location>
        <topology evidence="1">Multi-pass membrane protein</topology>
    </subcellularLocation>
</comment>
<evidence type="ECO:0000313" key="11">
    <source>
        <dbReference type="Proteomes" id="UP000679749"/>
    </source>
</evidence>
<feature type="transmembrane region" description="Helical" evidence="9">
    <location>
        <begin position="94"/>
        <end position="115"/>
    </location>
</feature>
<dbReference type="InterPro" id="IPR001851">
    <property type="entry name" value="ABC_transp_permease"/>
</dbReference>
<keyword evidence="2" id="KW-0813">Transport</keyword>
<dbReference type="GO" id="GO:0022857">
    <property type="term" value="F:transmembrane transporter activity"/>
    <property type="evidence" value="ECO:0007669"/>
    <property type="project" value="InterPro"/>
</dbReference>
<feature type="transmembrane region" description="Helical" evidence="9">
    <location>
        <begin position="223"/>
        <end position="246"/>
    </location>
</feature>
<dbReference type="Pfam" id="PF02653">
    <property type="entry name" value="BPD_transp_2"/>
    <property type="match status" value="1"/>
</dbReference>
<dbReference type="RefSeq" id="WP_213119648.1">
    <property type="nucleotide sequence ID" value="NZ_JAGYPF010000004.1"/>
</dbReference>
<dbReference type="EMBL" id="JAGYPF010000004">
    <property type="protein sequence ID" value="MBS4215167.1"/>
    <property type="molecule type" value="Genomic_DNA"/>
</dbReference>
<evidence type="ECO:0000256" key="1">
    <source>
        <dbReference type="ARBA" id="ARBA00004651"/>
    </source>
</evidence>
<keyword evidence="11" id="KW-1185">Reference proteome</keyword>
<keyword evidence="3" id="KW-1003">Cell membrane</keyword>
<evidence type="ECO:0000256" key="2">
    <source>
        <dbReference type="ARBA" id="ARBA00022448"/>
    </source>
</evidence>
<evidence type="ECO:0000256" key="3">
    <source>
        <dbReference type="ARBA" id="ARBA00022475"/>
    </source>
</evidence>
<feature type="transmembrane region" description="Helical" evidence="9">
    <location>
        <begin position="135"/>
        <end position="157"/>
    </location>
</feature>
<organism evidence="10 11">
    <name type="scientific">Neobacillus rhizophilus</name>
    <dbReference type="NCBI Taxonomy" id="2833579"/>
    <lineage>
        <taxon>Bacteria</taxon>
        <taxon>Bacillati</taxon>
        <taxon>Bacillota</taxon>
        <taxon>Bacilli</taxon>
        <taxon>Bacillales</taxon>
        <taxon>Bacillaceae</taxon>
        <taxon>Neobacillus</taxon>
    </lineage>
</organism>
<feature type="transmembrane region" description="Helical" evidence="9">
    <location>
        <begin position="6"/>
        <end position="27"/>
    </location>
</feature>
<dbReference type="PANTHER" id="PTHR11795:SF451">
    <property type="entry name" value="ABC TRANSPORTER PERMEASE PROTEIN"/>
    <property type="match status" value="1"/>
</dbReference>
<proteinExistence type="inferred from homology"/>
<evidence type="ECO:0000256" key="6">
    <source>
        <dbReference type="ARBA" id="ARBA00022989"/>
    </source>
</evidence>
<gene>
    <name evidence="10" type="ORF">KHA99_22245</name>
</gene>
<evidence type="ECO:0000256" key="4">
    <source>
        <dbReference type="ARBA" id="ARBA00022692"/>
    </source>
</evidence>
<dbReference type="PANTHER" id="PTHR11795">
    <property type="entry name" value="BRANCHED-CHAIN AMINO ACID TRANSPORT SYSTEM PERMEASE PROTEIN LIVH"/>
    <property type="match status" value="1"/>
</dbReference>
<dbReference type="InterPro" id="IPR052157">
    <property type="entry name" value="BCAA_transport_permease"/>
</dbReference>
<feature type="transmembrane region" description="Helical" evidence="9">
    <location>
        <begin position="60"/>
        <end position="82"/>
    </location>
</feature>
<evidence type="ECO:0000256" key="5">
    <source>
        <dbReference type="ARBA" id="ARBA00022970"/>
    </source>
</evidence>
<evidence type="ECO:0000256" key="7">
    <source>
        <dbReference type="ARBA" id="ARBA00023136"/>
    </source>
</evidence>
<evidence type="ECO:0000256" key="9">
    <source>
        <dbReference type="SAM" id="Phobius"/>
    </source>
</evidence>
<dbReference type="GO" id="GO:0006865">
    <property type="term" value="P:amino acid transport"/>
    <property type="evidence" value="ECO:0007669"/>
    <property type="project" value="UniProtKB-KW"/>
</dbReference>
<keyword evidence="7 9" id="KW-0472">Membrane</keyword>